<reference evidence="2" key="1">
    <citation type="journal article" date="2012" name="Nature">
        <title>The tomato genome sequence provides insights into fleshy fruit evolution.</title>
        <authorList>
            <consortium name="Tomato Genome Consortium"/>
        </authorList>
    </citation>
    <scope>NUCLEOTIDE SEQUENCE [LARGE SCALE GENOMIC DNA]</scope>
    <source>
        <strain evidence="2">cv. Heinz 1706</strain>
    </source>
</reference>
<keyword evidence="3" id="KW-1185">Reference proteome</keyword>
<organism evidence="2">
    <name type="scientific">Solanum lycopersicum</name>
    <name type="common">Tomato</name>
    <name type="synonym">Lycopersicon esculentum</name>
    <dbReference type="NCBI Taxonomy" id="4081"/>
    <lineage>
        <taxon>Eukaryota</taxon>
        <taxon>Viridiplantae</taxon>
        <taxon>Streptophyta</taxon>
        <taxon>Embryophyta</taxon>
        <taxon>Tracheophyta</taxon>
        <taxon>Spermatophyta</taxon>
        <taxon>Magnoliopsida</taxon>
        <taxon>eudicotyledons</taxon>
        <taxon>Gunneridae</taxon>
        <taxon>Pentapetalae</taxon>
        <taxon>asterids</taxon>
        <taxon>lamiids</taxon>
        <taxon>Solanales</taxon>
        <taxon>Solanaceae</taxon>
        <taxon>Solanoideae</taxon>
        <taxon>Solaneae</taxon>
        <taxon>Solanum</taxon>
        <taxon>Solanum subgen. Lycopersicon</taxon>
    </lineage>
</organism>
<accession>A0A494G8P8</accession>
<dbReference type="OMA" id="HCSIING"/>
<evidence type="ECO:0000256" key="1">
    <source>
        <dbReference type="SAM" id="MobiDB-lite"/>
    </source>
</evidence>
<protein>
    <submittedName>
        <fullName evidence="2">Uncharacterized protein</fullName>
    </submittedName>
</protein>
<dbReference type="Gramene" id="Solyc00g012650.1.1">
    <property type="protein sequence ID" value="Solyc00g012650.1.1.1.CDS"/>
    <property type="gene ID" value="Solyc00g012650.1"/>
</dbReference>
<evidence type="ECO:0000313" key="2">
    <source>
        <dbReference type="EnsemblPlants" id="Solyc00g012650.1.1.1.CDS"/>
    </source>
</evidence>
<name>A0A494G8P8_SOLLC</name>
<dbReference type="EnsemblPlants" id="Solyc00g012650.1.1">
    <property type="protein sequence ID" value="Solyc00g012650.1.1.1.CDS"/>
    <property type="gene ID" value="Solyc00g012650.1"/>
</dbReference>
<reference evidence="2" key="2">
    <citation type="submission" date="2019-04" db="UniProtKB">
        <authorList>
            <consortium name="EnsemblPlants"/>
        </authorList>
    </citation>
    <scope>IDENTIFICATION</scope>
    <source>
        <strain evidence="2">cv. Heinz 1706</strain>
    </source>
</reference>
<feature type="region of interest" description="Disordered" evidence="1">
    <location>
        <begin position="66"/>
        <end position="89"/>
    </location>
</feature>
<dbReference type="Proteomes" id="UP000004994">
    <property type="component" value="Unassembled WGS sequence"/>
</dbReference>
<dbReference type="PaxDb" id="4081-Solyc00g012650.1.1"/>
<proteinExistence type="predicted"/>
<sequence length="125" mass="13842">MNADDIEVGRIIAKILRRIAIEGNVLIFRHCSIINGLCEGAGVKSANNDLPLRKANTMDVGSLERLTDTPLVPPTTPRKSPQGVELEEVRKPHERYDNLALSMANAMVETSKAMYMPMHKFEGDP</sequence>
<dbReference type="AlphaFoldDB" id="A0A494G8P8"/>
<dbReference type="InParanoid" id="A0A494G8P8"/>
<evidence type="ECO:0000313" key="3">
    <source>
        <dbReference type="Proteomes" id="UP000004994"/>
    </source>
</evidence>